<evidence type="ECO:0000313" key="2">
    <source>
        <dbReference type="Proteomes" id="UP000730481"/>
    </source>
</evidence>
<comment type="caution">
    <text evidence="1">The sequence shown here is derived from an EMBL/GenBank/DDBJ whole genome shotgun (WGS) entry which is preliminary data.</text>
</comment>
<dbReference type="Gene3D" id="1.10.600.10">
    <property type="entry name" value="Farnesyl Diphosphate Synthase"/>
    <property type="match status" value="1"/>
</dbReference>
<dbReference type="Pfam" id="PF19086">
    <property type="entry name" value="Terpene_syn_C_2"/>
    <property type="match status" value="1"/>
</dbReference>
<sequence length="276" mass="31235">MKASISLMVINEHRLRVRCINPEDFAIRGLGEDLLRFIHGSLTLQSSLFYSVLTATIATTPLQNAPTVIAVPGTPNRNFPNPKAERVLFNAGLSRATCLYFPLAKEDRVHFACRLLTDMSFDDGAAYNEKLIPIARDGVQPDRNVPAEFIRLLSSLMRFAMDLRRTPAELALMEPLERNCSKQISVVNDIYSWSKELRQSEKSHEEGSFLCSAVKVFSVSTSVDIDATVRILRHMIREREHIYDEIVSKVEAEGFSEAVKRYTKGLEYQMSGNELY</sequence>
<dbReference type="OrthoDB" id="3004402at2759"/>
<dbReference type="SUPFAM" id="SSF48576">
    <property type="entry name" value="Terpenoid synthases"/>
    <property type="match status" value="1"/>
</dbReference>
<dbReference type="Proteomes" id="UP000730481">
    <property type="component" value="Unassembled WGS sequence"/>
</dbReference>
<gene>
    <name evidence="1" type="ORF">FBEOM_14172</name>
</gene>
<name>A0A9P5DRE7_9HYPO</name>
<dbReference type="AlphaFoldDB" id="A0A9P5DRE7"/>
<protein>
    <submittedName>
        <fullName evidence="1">Aristolochene synthase</fullName>
    </submittedName>
</protein>
<dbReference type="EMBL" id="PVQB02001225">
    <property type="protein sequence ID" value="KAF4332039.1"/>
    <property type="molecule type" value="Genomic_DNA"/>
</dbReference>
<organism evidence="1 2">
    <name type="scientific">Fusarium beomiforme</name>
    <dbReference type="NCBI Taxonomy" id="44412"/>
    <lineage>
        <taxon>Eukaryota</taxon>
        <taxon>Fungi</taxon>
        <taxon>Dikarya</taxon>
        <taxon>Ascomycota</taxon>
        <taxon>Pezizomycotina</taxon>
        <taxon>Sordariomycetes</taxon>
        <taxon>Hypocreomycetidae</taxon>
        <taxon>Hypocreales</taxon>
        <taxon>Nectriaceae</taxon>
        <taxon>Fusarium</taxon>
        <taxon>Fusarium burgessii species complex</taxon>
    </lineage>
</organism>
<evidence type="ECO:0000313" key="1">
    <source>
        <dbReference type="EMBL" id="KAF4332039.1"/>
    </source>
</evidence>
<reference evidence="1" key="2">
    <citation type="submission" date="2020-02" db="EMBL/GenBank/DDBJ databases">
        <title>Identification and distribution of gene clusters putatively required for synthesis of sphingolipid metabolism inhibitors in phylogenetically diverse species of the filamentous fungus Fusarium.</title>
        <authorList>
            <person name="Kim H.-S."/>
            <person name="Busman M."/>
            <person name="Brown D.W."/>
            <person name="Divon H."/>
            <person name="Uhlig S."/>
            <person name="Proctor R.H."/>
        </authorList>
    </citation>
    <scope>NUCLEOTIDE SEQUENCE</scope>
    <source>
        <strain evidence="1">NRRL 25174</strain>
    </source>
</reference>
<dbReference type="InterPro" id="IPR008949">
    <property type="entry name" value="Isoprenoid_synthase_dom_sf"/>
</dbReference>
<keyword evidence="2" id="KW-1185">Reference proteome</keyword>
<accession>A0A9P5DRE7</accession>
<proteinExistence type="predicted"/>
<reference evidence="1" key="1">
    <citation type="journal article" date="2017" name="Mycologia">
        <title>Fusarium algeriense, sp. nov., a novel toxigenic crown rot pathogen of durum wheat from Algeria is nested in the Fusarium burgessii species complex.</title>
        <authorList>
            <person name="Laraba I."/>
            <person name="Keddad A."/>
            <person name="Boureghda H."/>
            <person name="Abdallah N."/>
            <person name="Vaughan M.M."/>
            <person name="Proctor R.H."/>
            <person name="Busman M."/>
            <person name="O'Donnell K."/>
        </authorList>
    </citation>
    <scope>NUCLEOTIDE SEQUENCE</scope>
    <source>
        <strain evidence="1">NRRL 25174</strain>
    </source>
</reference>